<dbReference type="InterPro" id="IPR003594">
    <property type="entry name" value="HATPase_dom"/>
</dbReference>
<keyword evidence="3" id="KW-0902">Two-component regulatory system</keyword>
<keyword evidence="4" id="KW-0472">Membrane</keyword>
<evidence type="ECO:0000313" key="7">
    <source>
        <dbReference type="EMBL" id="TLD70919.1"/>
    </source>
</evidence>
<feature type="domain" description="Signal transduction histidine kinase subgroup 3 dimerisation and phosphoacceptor" evidence="6">
    <location>
        <begin position="478"/>
        <end position="542"/>
    </location>
</feature>
<feature type="domain" description="Histidine kinase/HSP90-like ATPase" evidence="5">
    <location>
        <begin position="585"/>
        <end position="676"/>
    </location>
</feature>
<evidence type="ECO:0000313" key="8">
    <source>
        <dbReference type="Proteomes" id="UP000306196"/>
    </source>
</evidence>
<evidence type="ECO:0000259" key="5">
    <source>
        <dbReference type="Pfam" id="PF02518"/>
    </source>
</evidence>
<dbReference type="PANTHER" id="PTHR24421">
    <property type="entry name" value="NITRATE/NITRITE SENSOR PROTEIN NARX-RELATED"/>
    <property type="match status" value="1"/>
</dbReference>
<keyword evidence="4" id="KW-0812">Transmembrane</keyword>
<organism evidence="7 8">
    <name type="scientific">Phragmitibacter flavus</name>
    <dbReference type="NCBI Taxonomy" id="2576071"/>
    <lineage>
        <taxon>Bacteria</taxon>
        <taxon>Pseudomonadati</taxon>
        <taxon>Verrucomicrobiota</taxon>
        <taxon>Verrucomicrobiia</taxon>
        <taxon>Verrucomicrobiales</taxon>
        <taxon>Verrucomicrobiaceae</taxon>
        <taxon>Phragmitibacter</taxon>
    </lineage>
</organism>
<dbReference type="EMBL" id="VAUV01000007">
    <property type="protein sequence ID" value="TLD70919.1"/>
    <property type="molecule type" value="Genomic_DNA"/>
</dbReference>
<dbReference type="GO" id="GO:0046983">
    <property type="term" value="F:protein dimerization activity"/>
    <property type="evidence" value="ECO:0007669"/>
    <property type="project" value="InterPro"/>
</dbReference>
<dbReference type="Proteomes" id="UP000306196">
    <property type="component" value="Unassembled WGS sequence"/>
</dbReference>
<dbReference type="AlphaFoldDB" id="A0A5R8KH34"/>
<evidence type="ECO:0000256" key="4">
    <source>
        <dbReference type="SAM" id="Phobius"/>
    </source>
</evidence>
<name>A0A5R8KH34_9BACT</name>
<dbReference type="InterPro" id="IPR050482">
    <property type="entry name" value="Sensor_HK_TwoCompSys"/>
</dbReference>
<keyword evidence="8" id="KW-1185">Reference proteome</keyword>
<dbReference type="OrthoDB" id="175535at2"/>
<keyword evidence="4" id="KW-1133">Transmembrane helix</keyword>
<dbReference type="Pfam" id="PF07730">
    <property type="entry name" value="HisKA_3"/>
    <property type="match status" value="1"/>
</dbReference>
<proteinExistence type="predicted"/>
<dbReference type="GO" id="GO:0000155">
    <property type="term" value="F:phosphorelay sensor kinase activity"/>
    <property type="evidence" value="ECO:0007669"/>
    <property type="project" value="InterPro"/>
</dbReference>
<evidence type="ECO:0000256" key="1">
    <source>
        <dbReference type="ARBA" id="ARBA00022679"/>
    </source>
</evidence>
<dbReference type="Gene3D" id="3.30.565.10">
    <property type="entry name" value="Histidine kinase-like ATPase, C-terminal domain"/>
    <property type="match status" value="1"/>
</dbReference>
<keyword evidence="1" id="KW-0808">Transferase</keyword>
<dbReference type="GO" id="GO:0016020">
    <property type="term" value="C:membrane"/>
    <property type="evidence" value="ECO:0007669"/>
    <property type="project" value="InterPro"/>
</dbReference>
<dbReference type="CDD" id="cd16917">
    <property type="entry name" value="HATPase_UhpB-NarQ-NarX-like"/>
    <property type="match status" value="1"/>
</dbReference>
<dbReference type="Pfam" id="PF02518">
    <property type="entry name" value="HATPase_c"/>
    <property type="match status" value="1"/>
</dbReference>
<protein>
    <submittedName>
        <fullName evidence="7">Sensor histidine kinase</fullName>
    </submittedName>
</protein>
<dbReference type="InterPro" id="IPR036890">
    <property type="entry name" value="HATPase_C_sf"/>
</dbReference>
<evidence type="ECO:0000256" key="3">
    <source>
        <dbReference type="ARBA" id="ARBA00023012"/>
    </source>
</evidence>
<evidence type="ECO:0000256" key="2">
    <source>
        <dbReference type="ARBA" id="ARBA00022777"/>
    </source>
</evidence>
<dbReference type="SUPFAM" id="SSF55874">
    <property type="entry name" value="ATPase domain of HSP90 chaperone/DNA topoisomerase II/histidine kinase"/>
    <property type="match status" value="1"/>
</dbReference>
<comment type="caution">
    <text evidence="7">The sequence shown here is derived from an EMBL/GenBank/DDBJ whole genome shotgun (WGS) entry which is preliminary data.</text>
</comment>
<sequence length="690" mass="75324">MNVMGKAGIRWSIMLAMGLGGVTGVAAEVPVLRTALEVRSLPVEEAEKGLPVEIRGTVIFVDLKIGSALIQDDTAGTYFRGHGLSGLRLGDEVEVKGITFPGLYLTGIEKASYKKLGQRQMPEASTATYGDLLSGRFHYQLVAVEGVVHAAGEAGDGNHATLLVAMNQDLLEVQVFALPEQMDSLVDSYVRIEGLAAGAINHRRQLVQPVLWMQDWDHLKIVKTAPAMDEVPAISGSKLLAFKVVGQGGHRVRVTGTVVAAFPDGDVYIRDEDTAIRLRLQEPDGLRVGTRIEAVGFPKMQQFNASLTNAVVLEQRFEQEPSAIDLRLNELLGGEHDNELVSISATISGCFRTEEGHVLVLEEKGATIRAQSPVLEYEPQIGTRVRVTGICQVEANEIAHHGVVSRPRALSLRCRSGDDVMVLKSPSWWTAQRLAMIVGVLLLLVSMAALWIAILQRQVSRQTSALRRRIEREAALEERHRIAREFHDTLEQGLTGLMLRLEAVQARGVNDKSGQLLRASRGLVSQMQAETRSLVSGLREPSQEGGDLVSSLRAMVEEQPAGCGPQLTLETDARLPLLPSRTIHHLRMIAREGVTNALKHADAREIRLMVEMREGCLCLKIVDDGRGFDPEGPCAGRAGHFGCVGIEERCEKIGAVARWLSIPGKGTTLEIKLPMESSDQHDRSHLITEG</sequence>
<gene>
    <name evidence="7" type="ORF">FEM03_10250</name>
</gene>
<feature type="transmembrane region" description="Helical" evidence="4">
    <location>
        <begin position="434"/>
        <end position="454"/>
    </location>
</feature>
<dbReference type="Gene3D" id="1.20.5.1930">
    <property type="match status" value="1"/>
</dbReference>
<evidence type="ECO:0000259" key="6">
    <source>
        <dbReference type="Pfam" id="PF07730"/>
    </source>
</evidence>
<reference evidence="7 8" key="1">
    <citation type="submission" date="2019-05" db="EMBL/GenBank/DDBJ databases">
        <title>Verrucobacter flavum gen. nov., sp. nov. a new member of the family Verrucomicrobiaceae.</title>
        <authorList>
            <person name="Szuroczki S."/>
            <person name="Abbaszade G."/>
            <person name="Szabo A."/>
            <person name="Felfoldi T."/>
            <person name="Schumann P."/>
            <person name="Boka K."/>
            <person name="Keki Z."/>
            <person name="Toumi M."/>
            <person name="Toth E."/>
        </authorList>
    </citation>
    <scope>NUCLEOTIDE SEQUENCE [LARGE SCALE GENOMIC DNA]</scope>
    <source>
        <strain evidence="7 8">MG-N-17</strain>
    </source>
</reference>
<accession>A0A5R8KH34</accession>
<dbReference type="InterPro" id="IPR011712">
    <property type="entry name" value="Sig_transdc_His_kin_sub3_dim/P"/>
</dbReference>
<keyword evidence="2 7" id="KW-0418">Kinase</keyword>